<keyword evidence="3" id="KW-1185">Reference proteome</keyword>
<dbReference type="Proteomes" id="UP000186922">
    <property type="component" value="Unassembled WGS sequence"/>
</dbReference>
<name>A0A1D1VMN8_RAMVA</name>
<comment type="caution">
    <text evidence="2">The sequence shown here is derived from an EMBL/GenBank/DDBJ whole genome shotgun (WGS) entry which is preliminary data.</text>
</comment>
<feature type="region of interest" description="Disordered" evidence="1">
    <location>
        <begin position="275"/>
        <end position="337"/>
    </location>
</feature>
<sequence length="337" mass="37692">MPAGRLAKKPQIVVPKSFLQVAQNSMTMPERTRKPVDKKISKGAKTAKKITPVPRSPRVPRKSPKRNGGIKKKKVAVKNVATTNPNVKKPLHKGANFSSYEDFVNALYKYQRETNTVFKTVKKNYLPKEDPLRRTLRYADHTYQCGNVRTVTTAGPTETAQVKSKPCMAKIEVRARKKDGVLSVTRMDKLSDHKHPRMANVDEAEQAAIIENERKDKIRDVSRKIEDKLNTLTGERFKNELKEYESLTDRLVDKISSTTVKLNAKESLTKDIPLVNKESGEKEPALTSSNVQVKASASKTAIDTPPAKRAKPEATTKDKKEDSPPAGGRKRQNAAKK</sequence>
<gene>
    <name evidence="2" type="primary">RvY_11795-1</name>
    <name evidence="2" type="synonym">RvY_11795.1</name>
    <name evidence="2" type="ORF">RvY_11795</name>
</gene>
<dbReference type="AlphaFoldDB" id="A0A1D1VMN8"/>
<evidence type="ECO:0000313" key="3">
    <source>
        <dbReference type="Proteomes" id="UP000186922"/>
    </source>
</evidence>
<feature type="compositionally biased region" description="Basic and acidic residues" evidence="1">
    <location>
        <begin position="30"/>
        <end position="40"/>
    </location>
</feature>
<feature type="compositionally biased region" description="Basic residues" evidence="1">
    <location>
        <begin position="328"/>
        <end position="337"/>
    </location>
</feature>
<feature type="compositionally biased region" description="Basic and acidic residues" evidence="1">
    <location>
        <begin position="310"/>
        <end position="323"/>
    </location>
</feature>
<accession>A0A1D1VMN8</accession>
<proteinExistence type="predicted"/>
<dbReference type="EMBL" id="BDGG01000006">
    <property type="protein sequence ID" value="GAV01018.1"/>
    <property type="molecule type" value="Genomic_DNA"/>
</dbReference>
<reference evidence="2 3" key="1">
    <citation type="journal article" date="2016" name="Nat. Commun.">
        <title>Extremotolerant tardigrade genome and improved radiotolerance of human cultured cells by tardigrade-unique protein.</title>
        <authorList>
            <person name="Hashimoto T."/>
            <person name="Horikawa D.D."/>
            <person name="Saito Y."/>
            <person name="Kuwahara H."/>
            <person name="Kozuka-Hata H."/>
            <person name="Shin-I T."/>
            <person name="Minakuchi Y."/>
            <person name="Ohishi K."/>
            <person name="Motoyama A."/>
            <person name="Aizu T."/>
            <person name="Enomoto A."/>
            <person name="Kondo K."/>
            <person name="Tanaka S."/>
            <person name="Hara Y."/>
            <person name="Koshikawa S."/>
            <person name="Sagara H."/>
            <person name="Miura T."/>
            <person name="Yokobori S."/>
            <person name="Miyagawa K."/>
            <person name="Suzuki Y."/>
            <person name="Kubo T."/>
            <person name="Oyama M."/>
            <person name="Kohara Y."/>
            <person name="Fujiyama A."/>
            <person name="Arakawa K."/>
            <person name="Katayama T."/>
            <person name="Toyoda A."/>
            <person name="Kunieda T."/>
        </authorList>
    </citation>
    <scope>NUCLEOTIDE SEQUENCE [LARGE SCALE GENOMIC DNA]</scope>
    <source>
        <strain evidence="2 3">YOKOZUNA-1</strain>
    </source>
</reference>
<evidence type="ECO:0000256" key="1">
    <source>
        <dbReference type="SAM" id="MobiDB-lite"/>
    </source>
</evidence>
<protein>
    <submittedName>
        <fullName evidence="2">Uncharacterized protein</fullName>
    </submittedName>
</protein>
<feature type="compositionally biased region" description="Basic residues" evidence="1">
    <location>
        <begin position="58"/>
        <end position="71"/>
    </location>
</feature>
<feature type="compositionally biased region" description="Polar residues" evidence="1">
    <location>
        <begin position="286"/>
        <end position="301"/>
    </location>
</feature>
<evidence type="ECO:0000313" key="2">
    <source>
        <dbReference type="EMBL" id="GAV01018.1"/>
    </source>
</evidence>
<organism evidence="2 3">
    <name type="scientific">Ramazzottius varieornatus</name>
    <name type="common">Water bear</name>
    <name type="synonym">Tardigrade</name>
    <dbReference type="NCBI Taxonomy" id="947166"/>
    <lineage>
        <taxon>Eukaryota</taxon>
        <taxon>Metazoa</taxon>
        <taxon>Ecdysozoa</taxon>
        <taxon>Tardigrada</taxon>
        <taxon>Eutardigrada</taxon>
        <taxon>Parachela</taxon>
        <taxon>Hypsibioidea</taxon>
        <taxon>Ramazzottiidae</taxon>
        <taxon>Ramazzottius</taxon>
    </lineage>
</organism>
<feature type="region of interest" description="Disordered" evidence="1">
    <location>
        <begin position="24"/>
        <end position="71"/>
    </location>
</feature>